<reference evidence="2 3" key="1">
    <citation type="submission" date="2024-02" db="EMBL/GenBank/DDBJ databases">
        <title>Bacteria isolated from the canopy kelp, Nereocystis luetkeana.</title>
        <authorList>
            <person name="Pfister C.A."/>
            <person name="Younker I.T."/>
            <person name="Light S.H."/>
        </authorList>
    </citation>
    <scope>NUCLEOTIDE SEQUENCE [LARGE SCALE GENOMIC DNA]</scope>
    <source>
        <strain evidence="2 3">TI.1.15</strain>
    </source>
</reference>
<evidence type="ECO:0000259" key="1">
    <source>
        <dbReference type="Pfam" id="PF07638"/>
    </source>
</evidence>
<dbReference type="Pfam" id="PF07638">
    <property type="entry name" value="Sigma70_ECF"/>
    <property type="match status" value="1"/>
</dbReference>
<dbReference type="EMBL" id="JBANDX010000228">
    <property type="protein sequence ID" value="MEL0611401.1"/>
    <property type="molecule type" value="Genomic_DNA"/>
</dbReference>
<proteinExistence type="predicted"/>
<name>A0ABU9FYV1_9VIBR</name>
<dbReference type="RefSeq" id="WP_341636247.1">
    <property type="nucleotide sequence ID" value="NZ_JBANDX010000228.1"/>
</dbReference>
<dbReference type="Proteomes" id="UP001377160">
    <property type="component" value="Unassembled WGS sequence"/>
</dbReference>
<sequence length="50" mass="5818">KLIIMDQVVENYTLNYPRQSKAIKLKYLMGLQTQEISQLLTCSDSLIEKD</sequence>
<comment type="caution">
    <text evidence="2">The sequence shown here is derived from an EMBL/GenBank/DDBJ whole genome shotgun (WGS) entry which is preliminary data.</text>
</comment>
<evidence type="ECO:0000313" key="2">
    <source>
        <dbReference type="EMBL" id="MEL0611401.1"/>
    </source>
</evidence>
<accession>A0ABU9FYV1</accession>
<feature type="non-terminal residue" evidence="2">
    <location>
        <position position="1"/>
    </location>
</feature>
<gene>
    <name evidence="2" type="ORF">V8Z71_24315</name>
</gene>
<protein>
    <submittedName>
        <fullName evidence="2">ECF-type sigma factor</fullName>
    </submittedName>
</protein>
<evidence type="ECO:0000313" key="3">
    <source>
        <dbReference type="Proteomes" id="UP001377160"/>
    </source>
</evidence>
<feature type="domain" description="RNA polymerase sigma-70 ECF-like HTH" evidence="1">
    <location>
        <begin position="2"/>
        <end position="50"/>
    </location>
</feature>
<dbReference type="InterPro" id="IPR053812">
    <property type="entry name" value="HTH_Sigma70_ECF-like"/>
</dbReference>
<organism evidence="2 3">
    <name type="scientific">Vibrio echinoideorum</name>
    <dbReference type="NCBI Taxonomy" id="2100116"/>
    <lineage>
        <taxon>Bacteria</taxon>
        <taxon>Pseudomonadati</taxon>
        <taxon>Pseudomonadota</taxon>
        <taxon>Gammaproteobacteria</taxon>
        <taxon>Vibrionales</taxon>
        <taxon>Vibrionaceae</taxon>
        <taxon>Vibrio</taxon>
    </lineage>
</organism>
<keyword evidence="3" id="KW-1185">Reference proteome</keyword>